<dbReference type="InterPro" id="IPR010992">
    <property type="entry name" value="IHF-like_DNA-bd_dom_sf"/>
</dbReference>
<evidence type="ECO:0000313" key="4">
    <source>
        <dbReference type="EMBL" id="PMP64241.1"/>
    </source>
</evidence>
<dbReference type="Proteomes" id="UP000235731">
    <property type="component" value="Unassembled WGS sequence"/>
</dbReference>
<dbReference type="EMBL" id="PNIE01000016">
    <property type="protein sequence ID" value="PMP64241.1"/>
    <property type="molecule type" value="Genomic_DNA"/>
</dbReference>
<dbReference type="PANTHER" id="PTHR33175">
    <property type="entry name" value="DNA-BINDING PROTEIN HU"/>
    <property type="match status" value="1"/>
</dbReference>
<dbReference type="AlphaFoldDB" id="A0A2N7PKZ6"/>
<evidence type="ECO:0000256" key="2">
    <source>
        <dbReference type="ARBA" id="ARBA00023125"/>
    </source>
</evidence>
<dbReference type="GO" id="GO:0030527">
    <property type="term" value="F:structural constituent of chromatin"/>
    <property type="evidence" value="ECO:0007669"/>
    <property type="project" value="InterPro"/>
</dbReference>
<dbReference type="Gene3D" id="4.10.520.10">
    <property type="entry name" value="IHF-like DNA-binding proteins"/>
    <property type="match status" value="1"/>
</dbReference>
<evidence type="ECO:0000256" key="3">
    <source>
        <dbReference type="RuleBase" id="RU003939"/>
    </source>
</evidence>
<dbReference type="SMART" id="SM00411">
    <property type="entry name" value="BHL"/>
    <property type="match status" value="1"/>
</dbReference>
<accession>A0A2N7PKZ6</accession>
<dbReference type="Pfam" id="PF00216">
    <property type="entry name" value="Bac_DNA_binding"/>
    <property type="match status" value="1"/>
</dbReference>
<evidence type="ECO:0000256" key="1">
    <source>
        <dbReference type="ARBA" id="ARBA00010529"/>
    </source>
</evidence>
<sequence>MEKITRKEIIKELQKKTGLSQRFLNLFVETLLEEIKKALELNEKVKITGFGTFIPHQTKPRKGRILKTGEEVLIKPFKKVSFHLAPTLRAELHNEREK</sequence>
<comment type="similarity">
    <text evidence="1 3">Belongs to the bacterial histone-like protein family.</text>
</comment>
<reference evidence="4 5" key="1">
    <citation type="submission" date="2018-01" db="EMBL/GenBank/DDBJ databases">
        <title>Metagenomic assembled genomes from two thermal pools in the Uzon Caldera, Kamchatka, Russia.</title>
        <authorList>
            <person name="Wilkins L."/>
            <person name="Ettinger C."/>
        </authorList>
    </citation>
    <scope>NUCLEOTIDE SEQUENCE [LARGE SCALE GENOMIC DNA]</scope>
    <source>
        <strain evidence="4">ZAV-15</strain>
    </source>
</reference>
<dbReference type="GO" id="GO:0005829">
    <property type="term" value="C:cytosol"/>
    <property type="evidence" value="ECO:0007669"/>
    <property type="project" value="TreeGrafter"/>
</dbReference>
<keyword evidence="2" id="KW-0238">DNA-binding</keyword>
<gene>
    <name evidence="4" type="ORF">C0197_01115</name>
</gene>
<name>A0A2N7PKZ6_9BACT</name>
<dbReference type="SUPFAM" id="SSF47729">
    <property type="entry name" value="IHF-like DNA-binding proteins"/>
    <property type="match status" value="1"/>
</dbReference>
<dbReference type="GO" id="GO:0003677">
    <property type="term" value="F:DNA binding"/>
    <property type="evidence" value="ECO:0007669"/>
    <property type="project" value="UniProtKB-KW"/>
</dbReference>
<evidence type="ECO:0000313" key="5">
    <source>
        <dbReference type="Proteomes" id="UP000235731"/>
    </source>
</evidence>
<comment type="caution">
    <text evidence="4">The sequence shown here is derived from an EMBL/GenBank/DDBJ whole genome shotgun (WGS) entry which is preliminary data.</text>
</comment>
<proteinExistence type="inferred from homology"/>
<organism evidence="4 5">
    <name type="scientific">Caldimicrobium thiodismutans</name>
    <dbReference type="NCBI Taxonomy" id="1653476"/>
    <lineage>
        <taxon>Bacteria</taxon>
        <taxon>Pseudomonadati</taxon>
        <taxon>Thermodesulfobacteriota</taxon>
        <taxon>Thermodesulfobacteria</taxon>
        <taxon>Thermodesulfobacteriales</taxon>
        <taxon>Thermodesulfobacteriaceae</taxon>
        <taxon>Caldimicrobium</taxon>
    </lineage>
</organism>
<protein>
    <submittedName>
        <fullName evidence="4">Integration host factor subunit alpha</fullName>
    </submittedName>
</protein>
<dbReference type="InterPro" id="IPR000119">
    <property type="entry name" value="Hist_DNA-bd"/>
</dbReference>
<dbReference type="PANTHER" id="PTHR33175:SF2">
    <property type="entry name" value="INTEGRATION HOST FACTOR SUBUNIT ALPHA"/>
    <property type="match status" value="1"/>
</dbReference>